<gene>
    <name evidence="3" type="ORF">KDL28_38160</name>
</gene>
<dbReference type="EMBL" id="JAGSOV010000097">
    <property type="protein sequence ID" value="MCO1660889.1"/>
    <property type="molecule type" value="Genomic_DNA"/>
</dbReference>
<evidence type="ECO:0000259" key="2">
    <source>
        <dbReference type="PROSITE" id="PS51186"/>
    </source>
</evidence>
<name>A0ABT1AE30_9PSEU</name>
<feature type="domain" description="N-acetyltransferase" evidence="2">
    <location>
        <begin position="20"/>
        <end position="197"/>
    </location>
</feature>
<dbReference type="InterPro" id="IPR000182">
    <property type="entry name" value="GNAT_dom"/>
</dbReference>
<proteinExistence type="predicted"/>
<dbReference type="SUPFAM" id="SSF55729">
    <property type="entry name" value="Acyl-CoA N-acyltransferases (Nat)"/>
    <property type="match status" value="1"/>
</dbReference>
<keyword evidence="4" id="KW-1185">Reference proteome</keyword>
<keyword evidence="1" id="KW-0808">Transferase</keyword>
<dbReference type="CDD" id="cd04301">
    <property type="entry name" value="NAT_SF"/>
    <property type="match status" value="1"/>
</dbReference>
<dbReference type="Proteomes" id="UP001165283">
    <property type="component" value="Unassembled WGS sequence"/>
</dbReference>
<dbReference type="InterPro" id="IPR050769">
    <property type="entry name" value="NAT_camello-type"/>
</dbReference>
<sequence>MRPRSQGARRVGQDPPAEYTVRRAVTAEDLAGARAVVLHTAEADLGYGYQPQWHWDLDRLVETYVDNPRQAMFVAVDPDGEVVSTAAIRVGGPNVPPHPAELDRRYADRPAVAQLLRVATLPRHRRAGLGRRLVAACQRFVRADGGFRVIYLHTNTRVPAAEPFWRSLPVVEVRDDRGDRGDPRFATVHFELPLDARIG</sequence>
<dbReference type="PANTHER" id="PTHR13947:SF37">
    <property type="entry name" value="LD18367P"/>
    <property type="match status" value="1"/>
</dbReference>
<dbReference type="PROSITE" id="PS51186">
    <property type="entry name" value="GNAT"/>
    <property type="match status" value="1"/>
</dbReference>
<protein>
    <submittedName>
        <fullName evidence="3">GNAT family N-acetyltransferase</fullName>
    </submittedName>
</protein>
<organism evidence="3 4">
    <name type="scientific">Pseudonocardia humida</name>
    <dbReference type="NCBI Taxonomy" id="2800819"/>
    <lineage>
        <taxon>Bacteria</taxon>
        <taxon>Bacillati</taxon>
        <taxon>Actinomycetota</taxon>
        <taxon>Actinomycetes</taxon>
        <taxon>Pseudonocardiales</taxon>
        <taxon>Pseudonocardiaceae</taxon>
        <taxon>Pseudonocardia</taxon>
    </lineage>
</organism>
<evidence type="ECO:0000313" key="3">
    <source>
        <dbReference type="EMBL" id="MCO1660889.1"/>
    </source>
</evidence>
<dbReference type="Gene3D" id="3.40.630.30">
    <property type="match status" value="1"/>
</dbReference>
<accession>A0ABT1AE30</accession>
<dbReference type="PANTHER" id="PTHR13947">
    <property type="entry name" value="GNAT FAMILY N-ACETYLTRANSFERASE"/>
    <property type="match status" value="1"/>
</dbReference>
<dbReference type="InterPro" id="IPR016181">
    <property type="entry name" value="Acyl_CoA_acyltransferase"/>
</dbReference>
<reference evidence="3" key="1">
    <citation type="submission" date="2021-04" db="EMBL/GenBank/DDBJ databases">
        <title>Pseudonocardia sp. nov., isolated from sandy soil of mangrove forest.</title>
        <authorList>
            <person name="Zan Z."/>
            <person name="Huang R."/>
            <person name="Liu W."/>
        </authorList>
    </citation>
    <scope>NUCLEOTIDE SEQUENCE</scope>
    <source>
        <strain evidence="3">S2-4</strain>
    </source>
</reference>
<dbReference type="Pfam" id="PF00583">
    <property type="entry name" value="Acetyltransf_1"/>
    <property type="match status" value="1"/>
</dbReference>
<evidence type="ECO:0000313" key="4">
    <source>
        <dbReference type="Proteomes" id="UP001165283"/>
    </source>
</evidence>
<evidence type="ECO:0000256" key="1">
    <source>
        <dbReference type="ARBA" id="ARBA00022679"/>
    </source>
</evidence>
<comment type="caution">
    <text evidence="3">The sequence shown here is derived from an EMBL/GenBank/DDBJ whole genome shotgun (WGS) entry which is preliminary data.</text>
</comment>